<dbReference type="HOGENOM" id="CLU_418686_0_0_1"/>
<dbReference type="EMBL" id="HE576760">
    <property type="protein sequence ID" value="CCC71754.1"/>
    <property type="molecule type" value="Genomic_DNA"/>
</dbReference>
<dbReference type="GO" id="GO:0044395">
    <property type="term" value="P:protein targeting to vacuolar membrane"/>
    <property type="evidence" value="ECO:0007669"/>
    <property type="project" value="EnsemblFungi"/>
</dbReference>
<feature type="region of interest" description="Disordered" evidence="2">
    <location>
        <begin position="280"/>
        <end position="299"/>
    </location>
</feature>
<dbReference type="Pfam" id="PF19031">
    <property type="entry name" value="Intu_longin_1"/>
    <property type="match status" value="1"/>
</dbReference>
<dbReference type="GO" id="GO:0005085">
    <property type="term" value="F:guanyl-nucleotide exchange factor activity"/>
    <property type="evidence" value="ECO:0007669"/>
    <property type="project" value="EnsemblFungi"/>
</dbReference>
<accession>G0VJS3</accession>
<dbReference type="InParanoid" id="G0VJS3"/>
<comment type="similarity">
    <text evidence="1">Belongs to the CCZ1 family.</text>
</comment>
<dbReference type="GO" id="GO:0035658">
    <property type="term" value="C:Mon1-Ccz1 complex"/>
    <property type="evidence" value="ECO:0007669"/>
    <property type="project" value="EnsemblFungi"/>
</dbReference>
<keyword evidence="5" id="KW-1185">Reference proteome</keyword>
<dbReference type="AlphaFoldDB" id="G0VJS3"/>
<evidence type="ECO:0000259" key="3">
    <source>
        <dbReference type="Pfam" id="PF19031"/>
    </source>
</evidence>
<dbReference type="PANTHER" id="PTHR13056:SF0">
    <property type="entry name" value="VACUOLAR FUSION PROTEIN CCZ1 HOMOLOG-RELATED"/>
    <property type="match status" value="1"/>
</dbReference>
<dbReference type="GO" id="GO:0048278">
    <property type="term" value="P:vesicle docking"/>
    <property type="evidence" value="ECO:0007669"/>
    <property type="project" value="EnsemblFungi"/>
</dbReference>
<sequence length="672" mass="77592">MLKYLTIFDPSRSHGEDDTYRELLLYHQFVRNGDQRDGNDNGERPEGGTTNNVKLSQIGIIQGIWTLTQSLGGVAEETEKVIELDKETILVIKVEQKYFIAICLARDKQASVSSHFYLKQLWLSYRFFNLKYGLFDNCNDTKLSGLLNEHFVIFWNNIFLKPDIMIRKGLELLWDDKFKVAEFPQMKDPSWESKIIQDILLAKDSYLGIKDIALYHLPKSNVPKKNRLNNKTFGFMRNFTSNLETLPDLSNWIYHLHSVYDELSSHIIAGNVHYKELPTEDQQPATNDNTATTLRPEDNVTSNANFKDKFLHNLTLPISFAYDAVQEVGATTGISSSMSILRDYIPRWPMTTTQEPQESPRMGMNAHNNETESELDRSRYAYLISPMCAELLPDGYKLQKLKLKFTDTDKELNTYDCLFWYYNDVLAIIICHEGFSKIWDQEYLKDLSYKLSEGVRQFYEVAFPTVTHHHDSVESFAYMLVTPTQIKSSIPTCYGSHDTLDVSPLTLVINGLDSMFTGGLGNHNTDDADDGEDNDNDNERNWGVDIMGGLFGYGDSQKVTVKKKKLEKRVRYTNFIDSMDDDKLWELHVMIFKFLESLKNSRRQDGFIEERLLRLNNGVLCYIREDRGNDELVIIVKNWFEMDTMANEGSNGLFSSLGKDVTQWWDSIREGE</sequence>
<feature type="compositionally biased region" description="Basic and acidic residues" evidence="2">
    <location>
        <begin position="33"/>
        <end position="46"/>
    </location>
</feature>
<evidence type="ECO:0000313" key="4">
    <source>
        <dbReference type="EMBL" id="CCC71754.1"/>
    </source>
</evidence>
<dbReference type="GO" id="GO:0097352">
    <property type="term" value="P:autophagosome maturation"/>
    <property type="evidence" value="ECO:0007669"/>
    <property type="project" value="EnsemblFungi"/>
</dbReference>
<dbReference type="GO" id="GO:0001786">
    <property type="term" value="F:phosphatidylserine binding"/>
    <property type="evidence" value="ECO:0007669"/>
    <property type="project" value="EnsemblFungi"/>
</dbReference>
<dbReference type="KEGG" id="ncs:NCAS_0I00860"/>
<protein>
    <recommendedName>
        <fullName evidence="3">CCZ1/INTU/HSP4 first Longin domain-containing protein</fullName>
    </recommendedName>
</protein>
<proteinExistence type="inferred from homology"/>
<dbReference type="STRING" id="1064592.G0VJS3"/>
<dbReference type="RefSeq" id="XP_003678099.1">
    <property type="nucleotide sequence ID" value="XM_003678051.1"/>
</dbReference>
<evidence type="ECO:0000256" key="1">
    <source>
        <dbReference type="ARBA" id="ARBA00005352"/>
    </source>
</evidence>
<dbReference type="Proteomes" id="UP000001640">
    <property type="component" value="Chromosome 9"/>
</dbReference>
<dbReference type="OrthoDB" id="240546at2759"/>
<dbReference type="GeneID" id="96905444"/>
<dbReference type="FunCoup" id="G0VJS3">
    <property type="interactions" value="128"/>
</dbReference>
<reference evidence="4 5" key="1">
    <citation type="journal article" date="2011" name="Proc. Natl. Acad. Sci. U.S.A.">
        <title>Evolutionary erosion of yeast sex chromosomes by mating-type switching accidents.</title>
        <authorList>
            <person name="Gordon J.L."/>
            <person name="Armisen D."/>
            <person name="Proux-Wera E."/>
            <person name="Oheigeartaigh S.S."/>
            <person name="Byrne K.P."/>
            <person name="Wolfe K.H."/>
        </authorList>
    </citation>
    <scope>NUCLEOTIDE SEQUENCE [LARGE SCALE GENOMIC DNA]</scope>
    <source>
        <strain evidence="5">ATCC 76901 / BCRC 22586 / CBS 4309 / NBRC 1992 / NRRL Y-12630</strain>
    </source>
</reference>
<dbReference type="OMA" id="YNCLFWY"/>
<feature type="region of interest" description="Disordered" evidence="2">
    <location>
        <begin position="32"/>
        <end position="51"/>
    </location>
</feature>
<dbReference type="GO" id="GO:0032266">
    <property type="term" value="F:phosphatidylinositol-3-phosphate binding"/>
    <property type="evidence" value="ECO:0007669"/>
    <property type="project" value="EnsemblFungi"/>
</dbReference>
<evidence type="ECO:0000256" key="2">
    <source>
        <dbReference type="SAM" id="MobiDB-lite"/>
    </source>
</evidence>
<gene>
    <name evidence="4" type="primary">NCAS0I00860</name>
    <name evidence="4" type="ordered locus">NCAS_0I00860</name>
</gene>
<feature type="domain" description="CCZ1/INTU/HSP4 first Longin" evidence="3">
    <location>
        <begin position="2"/>
        <end position="133"/>
    </location>
</feature>
<dbReference type="GO" id="GO:0032511">
    <property type="term" value="P:late endosome to vacuole transport via multivesicular body sorting pathway"/>
    <property type="evidence" value="ECO:0007669"/>
    <property type="project" value="EnsemblFungi"/>
</dbReference>
<organism evidence="4 5">
    <name type="scientific">Naumovozyma castellii</name>
    <name type="common">Yeast</name>
    <name type="synonym">Saccharomyces castellii</name>
    <dbReference type="NCBI Taxonomy" id="27288"/>
    <lineage>
        <taxon>Eukaryota</taxon>
        <taxon>Fungi</taxon>
        <taxon>Dikarya</taxon>
        <taxon>Ascomycota</taxon>
        <taxon>Saccharomycotina</taxon>
        <taxon>Saccharomycetes</taxon>
        <taxon>Saccharomycetales</taxon>
        <taxon>Saccharomycetaceae</taxon>
        <taxon>Naumovozyma</taxon>
    </lineage>
</organism>
<dbReference type="GO" id="GO:0010314">
    <property type="term" value="F:phosphatidylinositol-5-phosphate binding"/>
    <property type="evidence" value="ECO:0007669"/>
    <property type="project" value="EnsemblFungi"/>
</dbReference>
<dbReference type="eggNOG" id="ENOG502QSQV">
    <property type="taxonomic scope" value="Eukaryota"/>
</dbReference>
<evidence type="ECO:0000313" key="5">
    <source>
        <dbReference type="Proteomes" id="UP000001640"/>
    </source>
</evidence>
<reference key="2">
    <citation type="submission" date="2011-08" db="EMBL/GenBank/DDBJ databases">
        <title>Genome sequence of Naumovozyma castellii.</title>
        <authorList>
            <person name="Gordon J.L."/>
            <person name="Armisen D."/>
            <person name="Proux-Wera E."/>
            <person name="OhEigeartaigh S.S."/>
            <person name="Byrne K.P."/>
            <person name="Wolfe K.H."/>
        </authorList>
    </citation>
    <scope>NUCLEOTIDE SEQUENCE</scope>
    <source>
        <strain>Type strain:CBS 4309</strain>
    </source>
</reference>
<dbReference type="PANTHER" id="PTHR13056">
    <property type="entry name" value="VACUOLAR FUSION PROTEIN CCZ1 HOMOLOG-RELATED"/>
    <property type="match status" value="1"/>
</dbReference>
<dbReference type="InterPro" id="IPR013176">
    <property type="entry name" value="Ccz1"/>
</dbReference>
<dbReference type="InterPro" id="IPR043987">
    <property type="entry name" value="CCZ1/INTU/HSP4_longin_1"/>
</dbReference>
<name>G0VJS3_NAUCA</name>
<dbReference type="GO" id="GO:0032258">
    <property type="term" value="P:cytoplasm to vacuole targeting by the Cvt pathway"/>
    <property type="evidence" value="ECO:0007669"/>
    <property type="project" value="EnsemblFungi"/>
</dbReference>